<dbReference type="RefSeq" id="WP_009609067.1">
    <property type="nucleotide sequence ID" value="NZ_BQNE01000001.1"/>
</dbReference>
<feature type="domain" description="Acyl-CoA dehydrogenase/oxidase C-terminal" evidence="7">
    <location>
        <begin position="237"/>
        <end position="385"/>
    </location>
</feature>
<keyword evidence="3 6" id="KW-0285">Flavoprotein</keyword>
<evidence type="ECO:0000256" key="5">
    <source>
        <dbReference type="ARBA" id="ARBA00023002"/>
    </source>
</evidence>
<keyword evidence="4 6" id="KW-0274">FAD</keyword>
<dbReference type="InterPro" id="IPR036250">
    <property type="entry name" value="AcylCo_DH-like_C"/>
</dbReference>
<organism evidence="10 12">
    <name type="scientific">Eggerthella lenta</name>
    <name type="common">Eubacterium lentum</name>
    <dbReference type="NCBI Taxonomy" id="84112"/>
    <lineage>
        <taxon>Bacteria</taxon>
        <taxon>Bacillati</taxon>
        <taxon>Actinomycetota</taxon>
        <taxon>Coriobacteriia</taxon>
        <taxon>Eggerthellales</taxon>
        <taxon>Eggerthellaceae</taxon>
        <taxon>Eggerthella</taxon>
    </lineage>
</organism>
<evidence type="ECO:0000259" key="8">
    <source>
        <dbReference type="Pfam" id="PF02770"/>
    </source>
</evidence>
<dbReference type="Proteomes" id="UP000253857">
    <property type="component" value="Unassembled WGS sequence"/>
</dbReference>
<dbReference type="CDD" id="cd00567">
    <property type="entry name" value="ACAD"/>
    <property type="match status" value="1"/>
</dbReference>
<protein>
    <submittedName>
        <fullName evidence="10">Acyl-CoA dehydrogenase</fullName>
    </submittedName>
</protein>
<evidence type="ECO:0000313" key="13">
    <source>
        <dbReference type="Proteomes" id="UP000253857"/>
    </source>
</evidence>
<sequence>MDFSLTDEQQLLLDSVDELMERYGTEQYFKECDEKHVWPQEFTDALLENGFQMLGVDEKFGGTPVDVTTLMLVSERICKNGAPIYVYGNLCALKDMTEYGTPEQQEQCFAEVMVGKPGFVLGFTEPGAGSDSSSLASTYQRRDGKVYLNGSKSFMTNAVNSKYMLCVARDADDDPEDRANRSRFSMWWVPLHDDEGNLAQGISIEPLEKIGWNMGNTCELHMQDVELEEKDLVGVEGNGFMQAMVNFEVERLIACAQSLGAAQCAFEDAVRYATQRIQFGKPIGKNQLIQEHITDMYLKIENMRNWVYKTAWKIDNGESVQIDSAVAKLYCGRAAFEVCDTALQVMGGIGYTKDCRISRLWRDQRVYRIGAGTDEIMIHIAGRAIQKQFQE</sequence>
<feature type="domain" description="Acyl-CoA oxidase/dehydrogenase middle" evidence="8">
    <location>
        <begin position="121"/>
        <end position="225"/>
    </location>
</feature>
<comment type="cofactor">
    <cofactor evidence="1 6">
        <name>FAD</name>
        <dbReference type="ChEBI" id="CHEBI:57692"/>
    </cofactor>
</comment>
<dbReference type="PANTHER" id="PTHR43884">
    <property type="entry name" value="ACYL-COA DEHYDROGENASE"/>
    <property type="match status" value="1"/>
</dbReference>
<keyword evidence="5 6" id="KW-0560">Oxidoreductase</keyword>
<dbReference type="PIRSF" id="PIRSF016578">
    <property type="entry name" value="HsaA"/>
    <property type="match status" value="1"/>
</dbReference>
<dbReference type="GO" id="GO:0003995">
    <property type="term" value="F:acyl-CoA dehydrogenase activity"/>
    <property type="evidence" value="ECO:0007669"/>
    <property type="project" value="InterPro"/>
</dbReference>
<dbReference type="InterPro" id="IPR046373">
    <property type="entry name" value="Acyl-CoA_Oxase/DH_mid-dom_sf"/>
</dbReference>
<evidence type="ECO:0000256" key="1">
    <source>
        <dbReference type="ARBA" id="ARBA00001974"/>
    </source>
</evidence>
<accession>A0A369MPY4</accession>
<evidence type="ECO:0000313" key="12">
    <source>
        <dbReference type="Proteomes" id="UP000253752"/>
    </source>
</evidence>
<dbReference type="Pfam" id="PF02770">
    <property type="entry name" value="Acyl-CoA_dh_M"/>
    <property type="match status" value="1"/>
</dbReference>
<dbReference type="InterPro" id="IPR009075">
    <property type="entry name" value="AcylCo_DH/oxidase_C"/>
</dbReference>
<dbReference type="InterPro" id="IPR006091">
    <property type="entry name" value="Acyl-CoA_Oxase/DH_mid-dom"/>
</dbReference>
<comment type="caution">
    <text evidence="10">The sequence shown here is derived from an EMBL/GenBank/DDBJ whole genome shotgun (WGS) entry which is preliminary data.</text>
</comment>
<evidence type="ECO:0000256" key="4">
    <source>
        <dbReference type="ARBA" id="ARBA00022827"/>
    </source>
</evidence>
<dbReference type="PROSITE" id="PS00073">
    <property type="entry name" value="ACYL_COA_DH_2"/>
    <property type="match status" value="1"/>
</dbReference>
<comment type="similarity">
    <text evidence="2 6">Belongs to the acyl-CoA dehydrogenase family.</text>
</comment>
<feature type="domain" description="Acyl-CoA dehydrogenase/oxidase N-terminal" evidence="9">
    <location>
        <begin position="6"/>
        <end position="113"/>
    </location>
</feature>
<evidence type="ECO:0000259" key="7">
    <source>
        <dbReference type="Pfam" id="PF00441"/>
    </source>
</evidence>
<dbReference type="Gene3D" id="1.20.140.10">
    <property type="entry name" value="Butyryl-CoA Dehydrogenase, subunit A, domain 3"/>
    <property type="match status" value="1"/>
</dbReference>
<dbReference type="NCBIfam" id="NF008997">
    <property type="entry name" value="PRK12341.1"/>
    <property type="match status" value="1"/>
</dbReference>
<dbReference type="FunFam" id="1.20.140.10:FF:000001">
    <property type="entry name" value="Acyl-CoA dehydrogenase"/>
    <property type="match status" value="1"/>
</dbReference>
<evidence type="ECO:0000256" key="6">
    <source>
        <dbReference type="RuleBase" id="RU362125"/>
    </source>
</evidence>
<evidence type="ECO:0000259" key="9">
    <source>
        <dbReference type="Pfam" id="PF02771"/>
    </source>
</evidence>
<reference evidence="12 13" key="1">
    <citation type="journal article" date="2018" name="Elife">
        <title>Discovery and characterization of a prevalent human gut bacterial enzyme sufficient for the inactivation of a family of plant toxins.</title>
        <authorList>
            <person name="Koppel N."/>
            <person name="Bisanz J.E."/>
            <person name="Pandelia M.E."/>
            <person name="Turnbaugh P.J."/>
            <person name="Balskus E.P."/>
        </authorList>
    </citation>
    <scope>NUCLEOTIDE SEQUENCE [LARGE SCALE GENOMIC DNA]</scope>
    <source>
        <strain evidence="11 13">FAA1-1-60AUCSF</strain>
        <strain evidence="10 12">MR1 #12</strain>
    </source>
</reference>
<dbReference type="SUPFAM" id="SSF47203">
    <property type="entry name" value="Acyl-CoA dehydrogenase C-terminal domain-like"/>
    <property type="match status" value="1"/>
</dbReference>
<dbReference type="EMBL" id="PPTY01000048">
    <property type="protein sequence ID" value="RDB81201.1"/>
    <property type="molecule type" value="Genomic_DNA"/>
</dbReference>
<gene>
    <name evidence="11" type="ORF">C1871_14810</name>
    <name evidence="10" type="ORF">C1872_09270</name>
</gene>
<evidence type="ECO:0000256" key="2">
    <source>
        <dbReference type="ARBA" id="ARBA00009347"/>
    </source>
</evidence>
<dbReference type="Gene3D" id="1.10.540.10">
    <property type="entry name" value="Acyl-CoA dehydrogenase/oxidase, N-terminal domain"/>
    <property type="match status" value="1"/>
</dbReference>
<name>A0A369MPY4_EGGLN</name>
<dbReference type="Proteomes" id="UP000253752">
    <property type="component" value="Unassembled WGS sequence"/>
</dbReference>
<evidence type="ECO:0000313" key="11">
    <source>
        <dbReference type="EMBL" id="RDB81201.1"/>
    </source>
</evidence>
<dbReference type="InterPro" id="IPR006089">
    <property type="entry name" value="Acyl-CoA_DH_CS"/>
</dbReference>
<dbReference type="PANTHER" id="PTHR43884:SF12">
    <property type="entry name" value="ISOVALERYL-COA DEHYDROGENASE, MITOCHONDRIAL-RELATED"/>
    <property type="match status" value="1"/>
</dbReference>
<dbReference type="AlphaFoldDB" id="A0A369MPY4"/>
<dbReference type="InterPro" id="IPR037069">
    <property type="entry name" value="AcylCoA_DH/ox_N_sf"/>
</dbReference>
<dbReference type="GO" id="GO:0050660">
    <property type="term" value="F:flavin adenine dinucleotide binding"/>
    <property type="evidence" value="ECO:0007669"/>
    <property type="project" value="InterPro"/>
</dbReference>
<dbReference type="Pfam" id="PF02771">
    <property type="entry name" value="Acyl-CoA_dh_N"/>
    <property type="match status" value="1"/>
</dbReference>
<dbReference type="Gene3D" id="2.40.110.10">
    <property type="entry name" value="Butyryl-CoA Dehydrogenase, subunit A, domain 2"/>
    <property type="match status" value="1"/>
</dbReference>
<proteinExistence type="inferred from homology"/>
<evidence type="ECO:0000256" key="3">
    <source>
        <dbReference type="ARBA" id="ARBA00022630"/>
    </source>
</evidence>
<dbReference type="SUPFAM" id="SSF56645">
    <property type="entry name" value="Acyl-CoA dehydrogenase NM domain-like"/>
    <property type="match status" value="1"/>
</dbReference>
<dbReference type="EMBL" id="PPTX01000013">
    <property type="protein sequence ID" value="RDB79015.1"/>
    <property type="molecule type" value="Genomic_DNA"/>
</dbReference>
<dbReference type="InterPro" id="IPR009100">
    <property type="entry name" value="AcylCoA_DH/oxidase_NM_dom_sf"/>
</dbReference>
<dbReference type="InterPro" id="IPR013786">
    <property type="entry name" value="AcylCoA_DH/ox_N"/>
</dbReference>
<evidence type="ECO:0000313" key="10">
    <source>
        <dbReference type="EMBL" id="RDB79015.1"/>
    </source>
</evidence>
<dbReference type="Pfam" id="PF00441">
    <property type="entry name" value="Acyl-CoA_dh_1"/>
    <property type="match status" value="1"/>
</dbReference>